<reference evidence="5 6" key="1">
    <citation type="journal article" date="2018" name="Mol. Ecol.">
        <title>The obligate alkalophilic soda-lake fungus Sodiomyces alkalinus has shifted to a protein diet.</title>
        <authorList>
            <person name="Grum-Grzhimaylo A.A."/>
            <person name="Falkoski D.L."/>
            <person name="van den Heuvel J."/>
            <person name="Valero-Jimenez C.A."/>
            <person name="Min B."/>
            <person name="Choi I.G."/>
            <person name="Lipzen A."/>
            <person name="Daum C.G."/>
            <person name="Aanen D.K."/>
            <person name="Tsang A."/>
            <person name="Henrissat B."/>
            <person name="Bilanenko E.N."/>
            <person name="de Vries R.P."/>
            <person name="van Kan J.A.L."/>
            <person name="Grigoriev I.V."/>
            <person name="Debets A.J.M."/>
        </authorList>
    </citation>
    <scope>NUCLEOTIDE SEQUENCE [LARGE SCALE GENOMIC DNA]</scope>
    <source>
        <strain evidence="5 6">F11</strain>
    </source>
</reference>
<accession>A0A3N2PND0</accession>
<dbReference type="PANTHER" id="PTHR13326">
    <property type="entry name" value="TRNA PSEUDOURIDINE SYNTHASE D"/>
    <property type="match status" value="1"/>
</dbReference>
<protein>
    <submittedName>
        <fullName evidence="5">tRNA pseudouridine synthase D</fullName>
    </submittedName>
</protein>
<feature type="compositionally biased region" description="Basic and acidic residues" evidence="3">
    <location>
        <begin position="678"/>
        <end position="694"/>
    </location>
</feature>
<evidence type="ECO:0000259" key="4">
    <source>
        <dbReference type="PROSITE" id="PS50984"/>
    </source>
</evidence>
<dbReference type="Gene3D" id="3.30.2350.20">
    <property type="entry name" value="TruD, catalytic domain"/>
    <property type="match status" value="2"/>
</dbReference>
<evidence type="ECO:0000256" key="1">
    <source>
        <dbReference type="ARBA" id="ARBA00007953"/>
    </source>
</evidence>
<dbReference type="PANTHER" id="PTHR13326:SF21">
    <property type="entry name" value="PSEUDOURIDYLATE SYNTHASE PUS7L"/>
    <property type="match status" value="1"/>
</dbReference>
<evidence type="ECO:0000313" key="5">
    <source>
        <dbReference type="EMBL" id="ROT36037.1"/>
    </source>
</evidence>
<organism evidence="5 6">
    <name type="scientific">Sodiomyces alkalinus (strain CBS 110278 / VKM F-3762 / F11)</name>
    <name type="common">Alkaliphilic filamentous fungus</name>
    <dbReference type="NCBI Taxonomy" id="1314773"/>
    <lineage>
        <taxon>Eukaryota</taxon>
        <taxon>Fungi</taxon>
        <taxon>Dikarya</taxon>
        <taxon>Ascomycota</taxon>
        <taxon>Pezizomycotina</taxon>
        <taxon>Sordariomycetes</taxon>
        <taxon>Hypocreomycetidae</taxon>
        <taxon>Glomerellales</taxon>
        <taxon>Plectosphaerellaceae</taxon>
        <taxon>Sodiomyces</taxon>
    </lineage>
</organism>
<dbReference type="GeneID" id="39577788"/>
<keyword evidence="2" id="KW-0413">Isomerase</keyword>
<dbReference type="EMBL" id="ML119060">
    <property type="protein sequence ID" value="ROT36037.1"/>
    <property type="molecule type" value="Genomic_DNA"/>
</dbReference>
<dbReference type="GO" id="GO:0005634">
    <property type="term" value="C:nucleus"/>
    <property type="evidence" value="ECO:0007669"/>
    <property type="project" value="TreeGrafter"/>
</dbReference>
<dbReference type="SUPFAM" id="SSF55120">
    <property type="entry name" value="Pseudouridine synthase"/>
    <property type="match status" value="1"/>
</dbReference>
<feature type="region of interest" description="Disordered" evidence="3">
    <location>
        <begin position="64"/>
        <end position="127"/>
    </location>
</feature>
<sequence length="851" mass="93308">MTTQTVPRPSGQSHGRLDRTLGITERIAPKMKAWTGELRVRLYTDFQVNEIATDGTVLHLKDTRLADQPNPPLDSSQTGDSYRPSLPEPKDAASSQPPGDVKPEAKANGQAADQQKEEPPEVSPEDMQTLADLTSESFTQDVLAIYRAAATKQPIPVPARTTPIEDKDQRAKIHHNVRRIFRSLVDTTADTSATTPGGAAIIVAAGRPPRPPKAHNPQQNRSSSRNNKTRRGKGAGKVNAEGEGDYLHFTIYKENRDTMDTARQLARCLYLKPQIFVFAGTKDRRAATTQRCSVRGVKAETVAGAYTRLHGVWTGDYRYASTGLHLGALQGNEFVITLKNCRLVPDDDEDDDEDDKLTPADRQEAIRACATSALASMASRGWIHYYGHQRFGTHAIGTHEVGQRILNSDYESAVAAILAYDDHAAQRACDCDNDNDNDGRDLPAEAHVRDELNRARACRAFQRDGASAEEALRFLPRRFAAEAAVIRHLGRHTRGAAPGASRRDFQGALLCIPRPLRNMYLHAYQSLVWNHAASRRWAVYRDTVVAGDLVLDDSNTAAVQADEITSEPDADNPTTTTARALTAEEAASGRYTIHDIVLPSPGHNVIYPTNDIGAFYAAFMRRPENGALDPHDMRRRHREFSLPGHYRHLTTRFLPSAAEEGQTLTPTPTLPRVEVRRYADDEEQMHPTDLDRVRAARKAQAEEAAVARKRKWQDERDQSDGKEEGGEKPEDVEAGRQSKKAKAGGHGDGHDDGDGDGDAHNGEPTPAADAMQVDHEGGSTNKTGESASSVSTKPAHVKQVPGEEKAKDKVAVIVHFRLTKSAYATVALRELMGFSDHDAADTKPELTSSTG</sequence>
<dbReference type="AlphaFoldDB" id="A0A3N2PND0"/>
<comment type="similarity">
    <text evidence="1">Belongs to the pseudouridine synthase TruD family.</text>
</comment>
<dbReference type="GO" id="GO:0009982">
    <property type="term" value="F:pseudouridine synthase activity"/>
    <property type="evidence" value="ECO:0007669"/>
    <property type="project" value="InterPro"/>
</dbReference>
<dbReference type="InterPro" id="IPR001656">
    <property type="entry name" value="PsdUridine_synth_TruD"/>
</dbReference>
<keyword evidence="6" id="KW-1185">Reference proteome</keyword>
<evidence type="ECO:0000256" key="2">
    <source>
        <dbReference type="ARBA" id="ARBA00023235"/>
    </source>
</evidence>
<feature type="compositionally biased region" description="Polar residues" evidence="3">
    <location>
        <begin position="778"/>
        <end position="792"/>
    </location>
</feature>
<gene>
    <name evidence="5" type="ORF">SODALDRAFT_316308</name>
</gene>
<evidence type="ECO:0000313" key="6">
    <source>
        <dbReference type="Proteomes" id="UP000272025"/>
    </source>
</evidence>
<dbReference type="InterPro" id="IPR042214">
    <property type="entry name" value="TruD_catalytic"/>
</dbReference>
<feature type="region of interest" description="Disordered" evidence="3">
    <location>
        <begin position="203"/>
        <end position="240"/>
    </location>
</feature>
<feature type="domain" description="TRUD" evidence="4">
    <location>
        <begin position="381"/>
        <end position="652"/>
    </location>
</feature>
<evidence type="ECO:0000256" key="3">
    <source>
        <dbReference type="SAM" id="MobiDB-lite"/>
    </source>
</evidence>
<dbReference type="GO" id="GO:0003723">
    <property type="term" value="F:RNA binding"/>
    <property type="evidence" value="ECO:0007669"/>
    <property type="project" value="InterPro"/>
</dbReference>
<dbReference type="CDD" id="cd02576">
    <property type="entry name" value="PseudoU_synth_ScPUS7"/>
    <property type="match status" value="1"/>
</dbReference>
<feature type="region of interest" description="Disordered" evidence="3">
    <location>
        <begin position="678"/>
        <end position="805"/>
    </location>
</feature>
<dbReference type="OrthoDB" id="447290at2759"/>
<dbReference type="PROSITE" id="PS50984">
    <property type="entry name" value="TRUD"/>
    <property type="match status" value="1"/>
</dbReference>
<dbReference type="STRING" id="1314773.A0A3N2PND0"/>
<dbReference type="PIRSF" id="PIRSF037016">
    <property type="entry name" value="Pseudouridin_synth_euk_prd"/>
    <property type="match status" value="1"/>
</dbReference>
<dbReference type="Proteomes" id="UP000272025">
    <property type="component" value="Unassembled WGS sequence"/>
</dbReference>
<dbReference type="InterPro" id="IPR011760">
    <property type="entry name" value="PsdUridine_synth_TruD_insert"/>
</dbReference>
<dbReference type="Pfam" id="PF01142">
    <property type="entry name" value="TruD"/>
    <property type="match status" value="2"/>
</dbReference>
<feature type="compositionally biased region" description="Basic and acidic residues" evidence="3">
    <location>
        <begin position="745"/>
        <end position="761"/>
    </location>
</feature>
<name>A0A3N2PND0_SODAK</name>
<feature type="compositionally biased region" description="Basic and acidic residues" evidence="3">
    <location>
        <begin position="712"/>
        <end position="736"/>
    </location>
</feature>
<proteinExistence type="inferred from homology"/>
<dbReference type="InterPro" id="IPR020103">
    <property type="entry name" value="PsdUridine_synth_cat_dom_sf"/>
</dbReference>
<dbReference type="GO" id="GO:0001522">
    <property type="term" value="P:pseudouridine synthesis"/>
    <property type="evidence" value="ECO:0007669"/>
    <property type="project" value="InterPro"/>
</dbReference>
<dbReference type="RefSeq" id="XP_028463843.1">
    <property type="nucleotide sequence ID" value="XM_028609310.1"/>
</dbReference>